<evidence type="ECO:0000256" key="2">
    <source>
        <dbReference type="ARBA" id="ARBA00004656"/>
    </source>
</evidence>
<dbReference type="InterPro" id="IPR029723">
    <property type="entry name" value="GPR137"/>
</dbReference>
<feature type="transmembrane region" description="Helical" evidence="7">
    <location>
        <begin position="276"/>
        <end position="300"/>
    </location>
</feature>
<dbReference type="Proteomes" id="UP001445076">
    <property type="component" value="Unassembled WGS sequence"/>
</dbReference>
<accession>A0AAW0XKB4</accession>
<sequence>MVSALTIREYLTVSVTLLYLVLFFYIYVQLILVLVYGHKRWCYRTFLLYTCAMWAGLRVTLFSYYCYLEHNNLQETIPELSRHVGAAVYFILFSLPVYLQFCVLCLLVSYFAQIVRSTEDRYQPTRWRTVSGHTIGVLLANLVVFVTNLTCAILIKEAEHQMPALTDSVLPSSKLLLDKLPGTIPYVIYVRVIINGVMFIAMAAALAYLIVQVAKTAEVRLLLETEDMTQAGAGSVGILVVMLYLCRTVANILALVPNVNWVYDTDQVDLLSDSEYGYYTFIGVQFLWEYLPTLASVIFFRVKKPMLLSYPPILEPISRSGNRMSDSDDDGSFSHYYAHHYLHPHISFQQASDTWFSNVNENSIGDIHNLTSRSGSNQNTAHSPAHRFLYRYLGYRPYLEAQ</sequence>
<dbReference type="GO" id="GO:1904263">
    <property type="term" value="P:positive regulation of TORC1 signaling"/>
    <property type="evidence" value="ECO:0007669"/>
    <property type="project" value="TreeGrafter"/>
</dbReference>
<evidence type="ECO:0000256" key="6">
    <source>
        <dbReference type="ARBA" id="ARBA00023228"/>
    </source>
</evidence>
<keyword evidence="6" id="KW-0458">Lysosome</keyword>
<gene>
    <name evidence="8" type="ORF">OTU49_003278</name>
</gene>
<dbReference type="GO" id="GO:0012505">
    <property type="term" value="C:endomembrane system"/>
    <property type="evidence" value="ECO:0007669"/>
    <property type="project" value="UniProtKB-SubCell"/>
</dbReference>
<evidence type="ECO:0000256" key="5">
    <source>
        <dbReference type="ARBA" id="ARBA00023136"/>
    </source>
</evidence>
<feature type="transmembrane region" description="Helical" evidence="7">
    <location>
        <begin position="133"/>
        <end position="155"/>
    </location>
</feature>
<comment type="subcellular location">
    <subcellularLocation>
        <location evidence="1">Endomembrane system</location>
        <topology evidence="1">Multi-pass membrane protein</topology>
    </subcellularLocation>
    <subcellularLocation>
        <location evidence="2">Lysosome membrane</location>
    </subcellularLocation>
</comment>
<dbReference type="EMBL" id="JARKIK010000035">
    <property type="protein sequence ID" value="KAK8739947.1"/>
    <property type="molecule type" value="Genomic_DNA"/>
</dbReference>
<evidence type="ECO:0000313" key="8">
    <source>
        <dbReference type="EMBL" id="KAK8739947.1"/>
    </source>
</evidence>
<evidence type="ECO:0000313" key="9">
    <source>
        <dbReference type="Proteomes" id="UP001445076"/>
    </source>
</evidence>
<feature type="transmembrane region" description="Helical" evidence="7">
    <location>
        <begin position="46"/>
        <end position="67"/>
    </location>
</feature>
<dbReference type="PANTHER" id="PTHR15146">
    <property type="entry name" value="INTEGRAL MEMBRANE PROTEIN GPR137"/>
    <property type="match status" value="1"/>
</dbReference>
<feature type="transmembrane region" description="Helical" evidence="7">
    <location>
        <begin position="186"/>
        <end position="211"/>
    </location>
</feature>
<proteinExistence type="predicted"/>
<dbReference type="PANTHER" id="PTHR15146:SF3">
    <property type="entry name" value="THH1_TOM1_TOM3 DOMAIN-CONTAINING PROTEIN"/>
    <property type="match status" value="1"/>
</dbReference>
<name>A0AAW0XKB4_CHEQU</name>
<feature type="transmembrane region" description="Helical" evidence="7">
    <location>
        <begin position="232"/>
        <end position="256"/>
    </location>
</feature>
<evidence type="ECO:0000256" key="1">
    <source>
        <dbReference type="ARBA" id="ARBA00004127"/>
    </source>
</evidence>
<keyword evidence="5 7" id="KW-0472">Membrane</keyword>
<organism evidence="8 9">
    <name type="scientific">Cherax quadricarinatus</name>
    <name type="common">Australian red claw crayfish</name>
    <dbReference type="NCBI Taxonomy" id="27406"/>
    <lineage>
        <taxon>Eukaryota</taxon>
        <taxon>Metazoa</taxon>
        <taxon>Ecdysozoa</taxon>
        <taxon>Arthropoda</taxon>
        <taxon>Crustacea</taxon>
        <taxon>Multicrustacea</taxon>
        <taxon>Malacostraca</taxon>
        <taxon>Eumalacostraca</taxon>
        <taxon>Eucarida</taxon>
        <taxon>Decapoda</taxon>
        <taxon>Pleocyemata</taxon>
        <taxon>Astacidea</taxon>
        <taxon>Parastacoidea</taxon>
        <taxon>Parastacidae</taxon>
        <taxon>Cherax</taxon>
    </lineage>
</organism>
<keyword evidence="3 7" id="KW-0812">Transmembrane</keyword>
<dbReference type="GO" id="GO:0005765">
    <property type="term" value="C:lysosomal membrane"/>
    <property type="evidence" value="ECO:0007669"/>
    <property type="project" value="UniProtKB-SubCell"/>
</dbReference>
<comment type="caution">
    <text evidence="8">The sequence shown here is derived from an EMBL/GenBank/DDBJ whole genome shotgun (WGS) entry which is preliminary data.</text>
</comment>
<evidence type="ECO:0000256" key="7">
    <source>
        <dbReference type="SAM" id="Phobius"/>
    </source>
</evidence>
<protein>
    <submittedName>
        <fullName evidence="8">Uncharacterized protein</fullName>
    </submittedName>
</protein>
<dbReference type="AlphaFoldDB" id="A0AAW0XKB4"/>
<evidence type="ECO:0000256" key="4">
    <source>
        <dbReference type="ARBA" id="ARBA00022989"/>
    </source>
</evidence>
<reference evidence="8 9" key="1">
    <citation type="journal article" date="2024" name="BMC Genomics">
        <title>Genome assembly of redclaw crayfish (Cherax quadricarinatus) provides insights into its immune adaptation and hypoxia tolerance.</title>
        <authorList>
            <person name="Liu Z."/>
            <person name="Zheng J."/>
            <person name="Li H."/>
            <person name="Fang K."/>
            <person name="Wang S."/>
            <person name="He J."/>
            <person name="Zhou D."/>
            <person name="Weng S."/>
            <person name="Chi M."/>
            <person name="Gu Z."/>
            <person name="He J."/>
            <person name="Li F."/>
            <person name="Wang M."/>
        </authorList>
    </citation>
    <scope>NUCLEOTIDE SEQUENCE [LARGE SCALE GENOMIC DNA]</scope>
    <source>
        <strain evidence="8">ZL_2023a</strain>
    </source>
</reference>
<keyword evidence="4 7" id="KW-1133">Transmembrane helix</keyword>
<feature type="transmembrane region" description="Helical" evidence="7">
    <location>
        <begin position="12"/>
        <end position="34"/>
    </location>
</feature>
<evidence type="ECO:0000256" key="3">
    <source>
        <dbReference type="ARBA" id="ARBA00022692"/>
    </source>
</evidence>
<keyword evidence="9" id="KW-1185">Reference proteome</keyword>
<feature type="transmembrane region" description="Helical" evidence="7">
    <location>
        <begin position="87"/>
        <end position="112"/>
    </location>
</feature>